<dbReference type="EMBL" id="CAVLGL010000085">
    <property type="protein sequence ID" value="CAK1590564.1"/>
    <property type="molecule type" value="Genomic_DNA"/>
</dbReference>
<accession>A0AAV1L6H6</accession>
<reference evidence="1 2" key="1">
    <citation type="submission" date="2023-11" db="EMBL/GenBank/DDBJ databases">
        <authorList>
            <person name="Hedman E."/>
            <person name="Englund M."/>
            <person name="Stromberg M."/>
            <person name="Nyberg Akerstrom W."/>
            <person name="Nylinder S."/>
            <person name="Jareborg N."/>
            <person name="Kallberg Y."/>
            <person name="Kronander E."/>
        </authorList>
    </citation>
    <scope>NUCLEOTIDE SEQUENCE [LARGE SCALE GENOMIC DNA]</scope>
</reference>
<keyword evidence="2" id="KW-1185">Reference proteome</keyword>
<proteinExistence type="predicted"/>
<evidence type="ECO:0000313" key="2">
    <source>
        <dbReference type="Proteomes" id="UP001314205"/>
    </source>
</evidence>
<dbReference type="Proteomes" id="UP001314205">
    <property type="component" value="Unassembled WGS sequence"/>
</dbReference>
<organism evidence="1 2">
    <name type="scientific">Parnassius mnemosyne</name>
    <name type="common">clouded apollo</name>
    <dbReference type="NCBI Taxonomy" id="213953"/>
    <lineage>
        <taxon>Eukaryota</taxon>
        <taxon>Metazoa</taxon>
        <taxon>Ecdysozoa</taxon>
        <taxon>Arthropoda</taxon>
        <taxon>Hexapoda</taxon>
        <taxon>Insecta</taxon>
        <taxon>Pterygota</taxon>
        <taxon>Neoptera</taxon>
        <taxon>Endopterygota</taxon>
        <taxon>Lepidoptera</taxon>
        <taxon>Glossata</taxon>
        <taxon>Ditrysia</taxon>
        <taxon>Papilionoidea</taxon>
        <taxon>Papilionidae</taxon>
        <taxon>Parnassiinae</taxon>
        <taxon>Parnassini</taxon>
        <taxon>Parnassius</taxon>
        <taxon>Driopa</taxon>
    </lineage>
</organism>
<evidence type="ECO:0008006" key="3">
    <source>
        <dbReference type="Google" id="ProtNLM"/>
    </source>
</evidence>
<evidence type="ECO:0000313" key="1">
    <source>
        <dbReference type="EMBL" id="CAK1590564.1"/>
    </source>
</evidence>
<sequence length="192" mass="22003">MSDSSEEEDLSRFQEAVDTTFVKLINAEAVNKVPITEKSDSKLCSQRYLEEATHYNDVKVSKHLQKKIGAKVSEIINRNFKFVNVQDEVMNKPTIEGGVKLFRDSAGFLSCEDAKDTYTECHNNFSRKLQQKRRQIDSNVEGVDEHAKIKSVVVSGEYVLSKEETKCWKSRRKEKLFKYKANGDKNVLTALE</sequence>
<gene>
    <name evidence="1" type="ORF">PARMNEM_LOCUS10905</name>
</gene>
<protein>
    <recommendedName>
        <fullName evidence="3">Protein CUSTOS</fullName>
    </recommendedName>
</protein>
<comment type="caution">
    <text evidence="1">The sequence shown here is derived from an EMBL/GenBank/DDBJ whole genome shotgun (WGS) entry which is preliminary data.</text>
</comment>
<name>A0AAV1L6H6_9NEOP</name>
<dbReference type="AlphaFoldDB" id="A0AAV1L6H6"/>